<gene>
    <name evidence="2" type="ORF">ACG04Q_13510</name>
</gene>
<feature type="transmembrane region" description="Helical" evidence="1">
    <location>
        <begin position="101"/>
        <end position="121"/>
    </location>
</feature>
<keyword evidence="1" id="KW-0472">Membrane</keyword>
<keyword evidence="1" id="KW-1133">Transmembrane helix</keyword>
<evidence type="ECO:0000256" key="1">
    <source>
        <dbReference type="SAM" id="Phobius"/>
    </source>
</evidence>
<sequence>MILALGLAITALPAWAQFGSTGDREKGIVIYLSQTAYLTYFDLALLCLCPVFGALGGVVSRHLTLADIRSKLDSNSHLSENTTADTTQTVKYQPAPHFGPNAVLVGAILGIVVALYFVGAITDHVTSLARVFALCILLGYQASNLWRAQEKIIASLVDDRLRTLLGDKNFIGIRAEQASEHGASQDAPRTK</sequence>
<protein>
    <recommendedName>
        <fullName evidence="4">MotA/TolQ/ExbB proton channel domain-containing protein</fullName>
    </recommendedName>
</protein>
<evidence type="ECO:0000313" key="3">
    <source>
        <dbReference type="Proteomes" id="UP001606302"/>
    </source>
</evidence>
<keyword evidence="1" id="KW-0812">Transmembrane</keyword>
<proteinExistence type="predicted"/>
<evidence type="ECO:0000313" key="2">
    <source>
        <dbReference type="EMBL" id="MFG6462591.1"/>
    </source>
</evidence>
<dbReference type="EMBL" id="JBIGHX010000004">
    <property type="protein sequence ID" value="MFG6462591.1"/>
    <property type="molecule type" value="Genomic_DNA"/>
</dbReference>
<comment type="caution">
    <text evidence="2">The sequence shown here is derived from an EMBL/GenBank/DDBJ whole genome shotgun (WGS) entry which is preliminary data.</text>
</comment>
<feature type="transmembrane region" description="Helical" evidence="1">
    <location>
        <begin position="40"/>
        <end position="59"/>
    </location>
</feature>
<name>A0ABW7GKU8_9BURK</name>
<accession>A0ABW7GKU8</accession>
<organism evidence="2 3">
    <name type="scientific">Pelomonas lactea</name>
    <dbReference type="NCBI Taxonomy" id="3299030"/>
    <lineage>
        <taxon>Bacteria</taxon>
        <taxon>Pseudomonadati</taxon>
        <taxon>Pseudomonadota</taxon>
        <taxon>Betaproteobacteria</taxon>
        <taxon>Burkholderiales</taxon>
        <taxon>Sphaerotilaceae</taxon>
        <taxon>Roseateles</taxon>
    </lineage>
</organism>
<keyword evidence="3" id="KW-1185">Reference proteome</keyword>
<dbReference type="Proteomes" id="UP001606302">
    <property type="component" value="Unassembled WGS sequence"/>
</dbReference>
<evidence type="ECO:0008006" key="4">
    <source>
        <dbReference type="Google" id="ProtNLM"/>
    </source>
</evidence>
<reference evidence="2 3" key="1">
    <citation type="submission" date="2024-08" db="EMBL/GenBank/DDBJ databases">
        <authorList>
            <person name="Lu H."/>
        </authorList>
    </citation>
    <scope>NUCLEOTIDE SEQUENCE [LARGE SCALE GENOMIC DNA]</scope>
    <source>
        <strain evidence="2 3">DXS20W</strain>
    </source>
</reference>
<dbReference type="RefSeq" id="WP_394511459.1">
    <property type="nucleotide sequence ID" value="NZ_JBIGHX010000004.1"/>
</dbReference>